<feature type="region of interest" description="Disordered" evidence="1">
    <location>
        <begin position="974"/>
        <end position="1095"/>
    </location>
</feature>
<comment type="caution">
    <text evidence="4">The sequence shown here is derived from an EMBL/GenBank/DDBJ whole genome shotgun (WGS) entry which is preliminary data.</text>
</comment>
<evidence type="ECO:0000259" key="3">
    <source>
        <dbReference type="PROSITE" id="PS50011"/>
    </source>
</evidence>
<dbReference type="Pfam" id="PF00248">
    <property type="entry name" value="Aldo_ket_red"/>
    <property type="match status" value="2"/>
</dbReference>
<dbReference type="Proteomes" id="UP000541610">
    <property type="component" value="Unassembled WGS sequence"/>
</dbReference>
<keyword evidence="2" id="KW-0732">Signal</keyword>
<feature type="region of interest" description="Disordered" evidence="1">
    <location>
        <begin position="582"/>
        <end position="602"/>
    </location>
</feature>
<dbReference type="InterPro" id="IPR020471">
    <property type="entry name" value="AKR"/>
</dbReference>
<proteinExistence type="predicted"/>
<dbReference type="PROSITE" id="PS00063">
    <property type="entry name" value="ALDOKETO_REDUCTASE_3"/>
    <property type="match status" value="1"/>
</dbReference>
<dbReference type="InterPro" id="IPR051177">
    <property type="entry name" value="CIK-Related_Protein"/>
</dbReference>
<dbReference type="PANTHER" id="PTHR12984:SF6">
    <property type="entry name" value="SCY1-LIKE PROTEIN 2"/>
    <property type="match status" value="1"/>
</dbReference>
<protein>
    <submittedName>
        <fullName evidence="4">SCY1-like protein 2</fullName>
    </submittedName>
</protein>
<dbReference type="AlphaFoldDB" id="A0A7J6NME7"/>
<dbReference type="InterPro" id="IPR000719">
    <property type="entry name" value="Prot_kinase_dom"/>
</dbReference>
<dbReference type="InterPro" id="IPR018170">
    <property type="entry name" value="Aldo/ket_reductase_CS"/>
</dbReference>
<accession>A0A7J6NME7</accession>
<dbReference type="PROSITE" id="PS50011">
    <property type="entry name" value="PROTEIN_KINASE_DOM"/>
    <property type="match status" value="1"/>
</dbReference>
<feature type="signal peptide" evidence="2">
    <location>
        <begin position="1"/>
        <end position="24"/>
    </location>
</feature>
<dbReference type="Gene3D" id="1.25.10.10">
    <property type="entry name" value="Leucine-rich Repeat Variant"/>
    <property type="match status" value="1"/>
</dbReference>
<dbReference type="InterPro" id="IPR036812">
    <property type="entry name" value="NAD(P)_OxRdtase_dom_sf"/>
</dbReference>
<feature type="region of interest" description="Disordered" evidence="1">
    <location>
        <begin position="860"/>
        <end position="883"/>
    </location>
</feature>
<dbReference type="GO" id="GO:0005524">
    <property type="term" value="F:ATP binding"/>
    <property type="evidence" value="ECO:0007669"/>
    <property type="project" value="InterPro"/>
</dbReference>
<dbReference type="PANTHER" id="PTHR12984">
    <property type="entry name" value="SCY1-RELATED S/T PROTEIN KINASE-LIKE"/>
    <property type="match status" value="1"/>
</dbReference>
<sequence>MSFPQRFAGLLLTILSLSIAGSRGESVILSNGVEMPSIGLGTFMSRGDEVEKAVYFALQLGYRHVDTADLYMNHERVGKALKRAIDDGIIERSEVFLVSKLWPTDYRADVVRPRVEKMLSDLQVDYSDPLLLHMPEAWDYPGESDDYSRFFPTTPEGLPAVNASHDLVDTWKVLEELYEEGKVHPFLPQKDLLEFCRDEGVAIVAYAPLGAPAYPYDHDGPLPDVLNHSTIRTLADRHGKTAAQIAIRWAIQRGTIVIPKSVHKRRIEENFDVFDFELSLDEMAFIDDIGRDPEDQIRAFTLPFAADGRSIFERTMRMFNNVLNYLTSNKLVSSYQVDKEPSCYGNELRWKLYNAERQKSSTSGSAAAGPVGDDTSLTVFLFEKKTLDTRQYPKDYRDQILASLHREATVLQRLRHPNILSVIDPLSDERQTMAFVTRRVTQTLGTVLTTDRKQLSLIEVQTGLLDIASALEFLHHANTCHLGLCPSAIFLTPNGRWVLGGLAYSQSPVEPGKMVPCQVKFRGIGGMAGGMILNEPPIRYAAPEMTSGYSSTCGQCSDVFSFGLIAYELFSKDRQPLLSRVTPGADPTVHQRETQNALPLREGDPQISNPMLFALLQSMTQPDPTRRCTIETFLNSEYFNDINIKALRFLETLSEKDDAARTAFLRGLPRLLSDKTSPLVASPHLIRERILPPLADVALSFSALWSSALPCLLMALKYDGVCDPQYFQARIWPRIRPLFSAKEISVECVTILIRNLDLFINNTTAKDASDVLVPFVLRCIELKEDTIIQEVFTRLPLLQRRFEYTTLQHVLLPRMLKMMTDASEGVPTRIRCLIINCMQEMLPVLDNTTVVGPLLKALTETPTTDSSSQPSAGRDDKKWGNQLRTPSVASAGRMGSRTVMDPLVDNVVAALGEIYEKISENLGAKLTATKVLPCVAALMANEDLTFEQWNRINGIITGMVDRVVSWREKDYRHRTDAGREASAALGASAPPPPPSMGSRKSTSSGASDLIDFDTLLMAPPPPPSIGSRKSTSSGASAPIDLDLLLMGGAPPEPSRPSRAAPPPPPQQQPLVRTGADPKRFGVRNLGNEDPFAGLL</sequence>
<dbReference type="GO" id="GO:0004672">
    <property type="term" value="F:protein kinase activity"/>
    <property type="evidence" value="ECO:0007669"/>
    <property type="project" value="InterPro"/>
</dbReference>
<dbReference type="SUPFAM" id="SSF56112">
    <property type="entry name" value="Protein kinase-like (PK-like)"/>
    <property type="match status" value="1"/>
</dbReference>
<gene>
    <name evidence="4" type="primary">SCYL2</name>
    <name evidence="4" type="ORF">FOZ60_007659</name>
</gene>
<dbReference type="Gene3D" id="1.10.510.10">
    <property type="entry name" value="Transferase(Phosphotransferase) domain 1"/>
    <property type="match status" value="1"/>
</dbReference>
<dbReference type="OrthoDB" id="79687at2759"/>
<organism evidence="4 5">
    <name type="scientific">Perkinsus olseni</name>
    <name type="common">Perkinsus atlanticus</name>
    <dbReference type="NCBI Taxonomy" id="32597"/>
    <lineage>
        <taxon>Eukaryota</taxon>
        <taxon>Sar</taxon>
        <taxon>Alveolata</taxon>
        <taxon>Perkinsozoa</taxon>
        <taxon>Perkinsea</taxon>
        <taxon>Perkinsida</taxon>
        <taxon>Perkinsidae</taxon>
        <taxon>Perkinsus</taxon>
    </lineage>
</organism>
<feature type="chain" id="PRO_5029666167" evidence="2">
    <location>
        <begin position="25"/>
        <end position="1095"/>
    </location>
</feature>
<dbReference type="EMBL" id="JABANP010000302">
    <property type="protein sequence ID" value="KAF4684607.1"/>
    <property type="molecule type" value="Genomic_DNA"/>
</dbReference>
<name>A0A7J6NME7_PEROL</name>
<dbReference type="InterPro" id="IPR016024">
    <property type="entry name" value="ARM-type_fold"/>
</dbReference>
<dbReference type="CDD" id="cd19071">
    <property type="entry name" value="AKR_AKR1-5-like"/>
    <property type="match status" value="1"/>
</dbReference>
<dbReference type="Gene3D" id="3.30.200.20">
    <property type="entry name" value="Phosphorylase Kinase, domain 1"/>
    <property type="match status" value="1"/>
</dbReference>
<reference evidence="4 5" key="1">
    <citation type="submission" date="2020-04" db="EMBL/GenBank/DDBJ databases">
        <title>Perkinsus olseni comparative genomics.</title>
        <authorList>
            <person name="Bogema D.R."/>
        </authorList>
    </citation>
    <scope>NUCLEOTIDE SEQUENCE [LARGE SCALE GENOMIC DNA]</scope>
    <source>
        <strain evidence="4">00978-12</strain>
    </source>
</reference>
<dbReference type="SUPFAM" id="SSF51430">
    <property type="entry name" value="NAD(P)-linked oxidoreductase"/>
    <property type="match status" value="1"/>
</dbReference>
<feature type="domain" description="Protein kinase" evidence="3">
    <location>
        <begin position="357"/>
        <end position="639"/>
    </location>
</feature>
<dbReference type="Gene3D" id="3.20.20.100">
    <property type="entry name" value="NADP-dependent oxidoreductase domain"/>
    <property type="match status" value="2"/>
</dbReference>
<dbReference type="SUPFAM" id="SSF48371">
    <property type="entry name" value="ARM repeat"/>
    <property type="match status" value="1"/>
</dbReference>
<evidence type="ECO:0000313" key="4">
    <source>
        <dbReference type="EMBL" id="KAF4684607.1"/>
    </source>
</evidence>
<evidence type="ECO:0000313" key="5">
    <source>
        <dbReference type="Proteomes" id="UP000541610"/>
    </source>
</evidence>
<feature type="compositionally biased region" description="Pro residues" evidence="1">
    <location>
        <begin position="1050"/>
        <end position="1067"/>
    </location>
</feature>
<dbReference type="GO" id="GO:0016491">
    <property type="term" value="F:oxidoreductase activity"/>
    <property type="evidence" value="ECO:0007669"/>
    <property type="project" value="InterPro"/>
</dbReference>
<dbReference type="Pfam" id="PF00069">
    <property type="entry name" value="Pkinase"/>
    <property type="match status" value="1"/>
</dbReference>
<feature type="compositionally biased region" description="Polar residues" evidence="1">
    <location>
        <begin position="860"/>
        <end position="871"/>
    </location>
</feature>
<dbReference type="PRINTS" id="PR00069">
    <property type="entry name" value="ALDKETRDTASE"/>
</dbReference>
<evidence type="ECO:0000256" key="2">
    <source>
        <dbReference type="SAM" id="SignalP"/>
    </source>
</evidence>
<dbReference type="InterPro" id="IPR011989">
    <property type="entry name" value="ARM-like"/>
</dbReference>
<dbReference type="InterPro" id="IPR011009">
    <property type="entry name" value="Kinase-like_dom_sf"/>
</dbReference>
<dbReference type="InterPro" id="IPR023210">
    <property type="entry name" value="NADP_OxRdtase_dom"/>
</dbReference>
<evidence type="ECO:0000256" key="1">
    <source>
        <dbReference type="SAM" id="MobiDB-lite"/>
    </source>
</evidence>